<dbReference type="GO" id="GO:0016301">
    <property type="term" value="F:kinase activity"/>
    <property type="evidence" value="ECO:0007669"/>
    <property type="project" value="UniProtKB-KW"/>
</dbReference>
<dbReference type="AlphaFoldDB" id="A0A1B1BG72"/>
<feature type="transmembrane region" description="Helical" evidence="3">
    <location>
        <begin position="543"/>
        <end position="560"/>
    </location>
</feature>
<evidence type="ECO:0000256" key="2">
    <source>
        <dbReference type="SAM" id="MobiDB-lite"/>
    </source>
</evidence>
<evidence type="ECO:0000259" key="4">
    <source>
        <dbReference type="PROSITE" id="PS50109"/>
    </source>
</evidence>
<feature type="transmembrane region" description="Helical" evidence="3">
    <location>
        <begin position="407"/>
        <end position="427"/>
    </location>
</feature>
<gene>
    <name evidence="5" type="ORF">PA27867_0554</name>
</gene>
<feature type="transmembrane region" description="Helical" evidence="3">
    <location>
        <begin position="81"/>
        <end position="102"/>
    </location>
</feature>
<dbReference type="PROSITE" id="PS50109">
    <property type="entry name" value="HIS_KIN"/>
    <property type="match status" value="1"/>
</dbReference>
<evidence type="ECO:0000256" key="3">
    <source>
        <dbReference type="SAM" id="Phobius"/>
    </source>
</evidence>
<dbReference type="STRING" id="670052.PA27867_0554"/>
<sequence length="747" mass="77363">MTSTGRAAGIGTAERSARRILVVDSALLIVIVLAVHLTFLLKGGQGQFPLWSLMIAWLAAVVTLVAGVIARRVSDLTLRLLALLAVALYWMTLVTFPAAVPAEGIDRIPWTLSATGAAAAAALVAGGRALGWATVIAGTTAGMVFRTLYGGLDLDGVVNDLQALLTGALVCVIGGHMLMVGRGLDGEAAAAAVSASRESAESGRLAARTKAATLVHDEVLATLVLASTDLPIPRERLAAQARAAVSTVTSLADGHAHEPVVLRAALAEEARLHCVAFSVRGEATPSSGATFAQTHEALIGAMRQALRNSIQHAPDAARSVVLIHTDSEIRVEISDDGPGFDPGRINDDRLGIRQSIVGRMNRLPGGSAEIDSAPGRGTVVRLRVTVAPMPEIGLPDNRVSLRVGVTVLTYIYVATQAACAVLAAIVIPDSWPLQLAMLATALVAAEILRAAPHRVPSLGRTVLVVSVAGGGLLAGVIASHVLYDLAFSYGTMWFAVGAAFLLVSLALRGRSGVALAGTGVIVAVLVTAGVLGGAPAVQIVQVGVRPVVLVGLAVALLVVVDRMQRRITLLHREALVSAQKQSWTLAARSELTGRVAELARTVIPLLRRIGRGTEPTDAERSEYASCEGDLRDGLRAGLLARDPLRTVVAAARERGVDVLLLDDNGGYVDDAVIAPILAWMAESIGAAETRAVGRLLPAGRAAQASLTVDGTQTEFTGARVTAAQAQPLRPQPAGAGPARVEPVRTPS</sequence>
<dbReference type="InterPro" id="IPR003594">
    <property type="entry name" value="HATPase_dom"/>
</dbReference>
<dbReference type="InterPro" id="IPR036890">
    <property type="entry name" value="HATPase_C_sf"/>
</dbReference>
<dbReference type="Proteomes" id="UP000092582">
    <property type="component" value="Chromosome 1"/>
</dbReference>
<proteinExistence type="predicted"/>
<evidence type="ECO:0000256" key="1">
    <source>
        <dbReference type="ARBA" id="ARBA00022777"/>
    </source>
</evidence>
<dbReference type="OrthoDB" id="4881511at2"/>
<keyword evidence="6" id="KW-1185">Reference proteome</keyword>
<feature type="compositionally biased region" description="Low complexity" evidence="2">
    <location>
        <begin position="722"/>
        <end position="739"/>
    </location>
</feature>
<feature type="transmembrane region" description="Helical" evidence="3">
    <location>
        <begin position="108"/>
        <end position="125"/>
    </location>
</feature>
<feature type="transmembrane region" description="Helical" evidence="3">
    <location>
        <begin position="433"/>
        <end position="451"/>
    </location>
</feature>
<protein>
    <submittedName>
        <fullName evidence="5">Signal transduction histidine kinase</fullName>
    </submittedName>
</protein>
<feature type="transmembrane region" description="Helical" evidence="3">
    <location>
        <begin position="489"/>
        <end position="507"/>
    </location>
</feature>
<dbReference type="SUPFAM" id="SSF55874">
    <property type="entry name" value="ATPase domain of HSP90 chaperone/DNA topoisomerase II/histidine kinase"/>
    <property type="match status" value="1"/>
</dbReference>
<feature type="transmembrane region" description="Helical" evidence="3">
    <location>
        <begin position="21"/>
        <end position="42"/>
    </location>
</feature>
<feature type="domain" description="Histidine kinase" evidence="4">
    <location>
        <begin position="298"/>
        <end position="388"/>
    </location>
</feature>
<evidence type="ECO:0000313" key="5">
    <source>
        <dbReference type="EMBL" id="ANP71523.1"/>
    </source>
</evidence>
<feature type="transmembrane region" description="Helical" evidence="3">
    <location>
        <begin position="48"/>
        <end position="69"/>
    </location>
</feature>
<dbReference type="EMBL" id="CP016282">
    <property type="protein sequence ID" value="ANP71523.1"/>
    <property type="molecule type" value="Genomic_DNA"/>
</dbReference>
<evidence type="ECO:0000313" key="6">
    <source>
        <dbReference type="Proteomes" id="UP000092582"/>
    </source>
</evidence>
<dbReference type="Gene3D" id="3.30.565.10">
    <property type="entry name" value="Histidine kinase-like ATPase, C-terminal domain"/>
    <property type="match status" value="1"/>
</dbReference>
<keyword evidence="3" id="KW-1133">Transmembrane helix</keyword>
<keyword evidence="1 5" id="KW-0808">Transferase</keyword>
<organism evidence="5 6">
    <name type="scientific">Cryobacterium arcticum</name>
    <dbReference type="NCBI Taxonomy" id="670052"/>
    <lineage>
        <taxon>Bacteria</taxon>
        <taxon>Bacillati</taxon>
        <taxon>Actinomycetota</taxon>
        <taxon>Actinomycetes</taxon>
        <taxon>Micrococcales</taxon>
        <taxon>Microbacteriaceae</taxon>
        <taxon>Cryobacterium</taxon>
    </lineage>
</organism>
<keyword evidence="3" id="KW-0472">Membrane</keyword>
<dbReference type="Pfam" id="PF02518">
    <property type="entry name" value="HATPase_c"/>
    <property type="match status" value="1"/>
</dbReference>
<dbReference type="InterPro" id="IPR005467">
    <property type="entry name" value="His_kinase_dom"/>
</dbReference>
<keyword evidence="3" id="KW-0812">Transmembrane</keyword>
<feature type="transmembrane region" description="Helical" evidence="3">
    <location>
        <begin position="130"/>
        <end position="149"/>
    </location>
</feature>
<dbReference type="RefSeq" id="WP_066592912.1">
    <property type="nucleotide sequence ID" value="NZ_CP016282.1"/>
</dbReference>
<feature type="transmembrane region" description="Helical" evidence="3">
    <location>
        <begin position="161"/>
        <end position="180"/>
    </location>
</feature>
<accession>A0A1B1BG72</accession>
<keyword evidence="1 5" id="KW-0418">Kinase</keyword>
<feature type="transmembrane region" description="Helical" evidence="3">
    <location>
        <begin position="514"/>
        <end position="537"/>
    </location>
</feature>
<feature type="region of interest" description="Disordered" evidence="2">
    <location>
        <begin position="722"/>
        <end position="747"/>
    </location>
</feature>
<reference evidence="5 6" key="1">
    <citation type="submission" date="2016-06" db="EMBL/GenBank/DDBJ databases">
        <title>Genome sequencing of Cryobacterium arcticum PAMC 27867.</title>
        <authorList>
            <person name="Lee J."/>
            <person name="Kim O.-S."/>
        </authorList>
    </citation>
    <scope>NUCLEOTIDE SEQUENCE [LARGE SCALE GENOMIC DNA]</scope>
    <source>
        <strain evidence="5 6">PAMC 27867</strain>
    </source>
</reference>
<feature type="transmembrane region" description="Helical" evidence="3">
    <location>
        <begin position="463"/>
        <end position="483"/>
    </location>
</feature>
<name>A0A1B1BG72_9MICO</name>
<dbReference type="KEGG" id="cart:PA27867_0554"/>